<dbReference type="AlphaFoldDB" id="A0A857FQB5"/>
<reference evidence="2 3" key="1">
    <citation type="journal article" date="2020" name="Carbohydr. Polym.">
        <title>Characterization and optimization of production of bacterial cellulose from strain CGMCC 17276 based on whole-genome analysis.</title>
        <authorList>
            <person name="Lu T."/>
            <person name="Gao H."/>
            <person name="Liao B."/>
            <person name="Wu J."/>
            <person name="Zhang W."/>
            <person name="Huang J."/>
            <person name="Liu M."/>
            <person name="Huang J."/>
            <person name="Chang Z."/>
            <person name="Jin M."/>
            <person name="Yi Z."/>
            <person name="Jiang D."/>
        </authorList>
    </citation>
    <scope>NUCLEOTIDE SEQUENCE [LARGE SCALE GENOMIC DNA]</scope>
    <source>
        <strain evidence="2 3">CGMCC 17276</strain>
    </source>
</reference>
<dbReference type="EMBL" id="CP041348">
    <property type="protein sequence ID" value="QHC36463.1"/>
    <property type="molecule type" value="Genomic_DNA"/>
</dbReference>
<feature type="domain" description="DNA circulation N-terminal" evidence="1">
    <location>
        <begin position="9"/>
        <end position="92"/>
    </location>
</feature>
<name>A0A857FQB5_KOMXY</name>
<dbReference type="Proteomes" id="UP000464674">
    <property type="component" value="Chromosome"/>
</dbReference>
<sequence length="434" mass="45080">MSVIDLFIPAIWRGVPFLVRDGGVTGGRRAAVHQYPYRDDPWIEDMGRAPRVLTLSGRLVGDDVYLQRAALLAACELEGPGLLIHPSLGPVQCSLVEPITLRDSGMAQREVQFEMVLMQAGSRLYPNLLINTQSAILVAVAGAVIAVADILATQLSSISSAAPCIGLGAQNVASAWGAGASAAGRDPGAIANETSGLTSYNGRYAGGSLATPAPAGATVASQRAAVVTSRTAIDAAVGSLSTAALSVVSDPATCATAARSVVTAIRSATISPVDQMRVLSTLAGYTPTVMNTTAPIGADVALVRTALGAALRLSAIIGLAEAIEAAQPDSAEQAQAMLVMIINLIDTEIIAAADSANSMAYSALRDLRTTVVQDLSERGAQLGHIETFSFNACMPAIALAWRLYRDPTRTRDLIARASCAHPLFMPMQFEALDQ</sequence>
<proteinExistence type="predicted"/>
<evidence type="ECO:0000313" key="3">
    <source>
        <dbReference type="Proteomes" id="UP000464674"/>
    </source>
</evidence>
<organism evidence="2 3">
    <name type="scientific">Komagataeibacter xylinus</name>
    <name type="common">Gluconacetobacter xylinus</name>
    <dbReference type="NCBI Taxonomy" id="28448"/>
    <lineage>
        <taxon>Bacteria</taxon>
        <taxon>Pseudomonadati</taxon>
        <taxon>Pseudomonadota</taxon>
        <taxon>Alphaproteobacteria</taxon>
        <taxon>Acetobacterales</taxon>
        <taxon>Acetobacteraceae</taxon>
        <taxon>Komagataeibacter</taxon>
    </lineage>
</organism>
<dbReference type="OrthoDB" id="378644at2"/>
<evidence type="ECO:0000313" key="2">
    <source>
        <dbReference type="EMBL" id="QHC36463.1"/>
    </source>
</evidence>
<protein>
    <submittedName>
        <fullName evidence="2">Multidrug DMT transporter</fullName>
    </submittedName>
</protein>
<dbReference type="InterPro" id="IPR009826">
    <property type="entry name" value="DNA_circ_N"/>
</dbReference>
<accession>A0A857FQB5</accession>
<gene>
    <name evidence="2" type="ORF">FMA36_14000</name>
</gene>
<dbReference type="Pfam" id="PF07157">
    <property type="entry name" value="DNA_circ_N"/>
    <property type="match status" value="1"/>
</dbReference>
<dbReference type="RefSeq" id="WP_159262936.1">
    <property type="nucleotide sequence ID" value="NZ_CP041348.1"/>
</dbReference>
<evidence type="ECO:0000259" key="1">
    <source>
        <dbReference type="Pfam" id="PF07157"/>
    </source>
</evidence>